<dbReference type="AlphaFoldDB" id="A0AAN1WFV5"/>
<dbReference type="Proteomes" id="UP001320119">
    <property type="component" value="Chromosome"/>
</dbReference>
<evidence type="ECO:0000256" key="1">
    <source>
        <dbReference type="SAM" id="SignalP"/>
    </source>
</evidence>
<gene>
    <name evidence="2" type="ORF">MARGE09_P1039</name>
</gene>
<evidence type="ECO:0000313" key="3">
    <source>
        <dbReference type="Proteomes" id="UP001320119"/>
    </source>
</evidence>
<proteinExistence type="predicted"/>
<protein>
    <submittedName>
        <fullName evidence="2">Uncharacterized protein</fullName>
    </submittedName>
</protein>
<name>A0AAN1WFV5_9GAMM</name>
<feature type="signal peptide" evidence="1">
    <location>
        <begin position="1"/>
        <end position="28"/>
    </location>
</feature>
<dbReference type="EMBL" id="AP023086">
    <property type="protein sequence ID" value="BCD96839.1"/>
    <property type="molecule type" value="Genomic_DNA"/>
</dbReference>
<keyword evidence="1" id="KW-0732">Signal</keyword>
<dbReference type="RefSeq" id="WP_236986322.1">
    <property type="nucleotide sequence ID" value="NZ_AP023086.1"/>
</dbReference>
<reference evidence="2 3" key="1">
    <citation type="journal article" date="2022" name="IScience">
        <title>An ultrasensitive nanofiber-based assay for enzymatic hydrolysis and deep-sea microbial degradation of cellulose.</title>
        <authorList>
            <person name="Tsudome M."/>
            <person name="Tachioka M."/>
            <person name="Miyazaki M."/>
            <person name="Uchimura K."/>
            <person name="Tsuda M."/>
            <person name="Takaki Y."/>
            <person name="Deguchi S."/>
        </authorList>
    </citation>
    <scope>NUCLEOTIDE SEQUENCE [LARGE SCALE GENOMIC DNA]</scope>
    <source>
        <strain evidence="2 3">GE09</strain>
    </source>
</reference>
<feature type="chain" id="PRO_5042843873" evidence="1">
    <location>
        <begin position="29"/>
        <end position="316"/>
    </location>
</feature>
<evidence type="ECO:0000313" key="2">
    <source>
        <dbReference type="EMBL" id="BCD96839.1"/>
    </source>
</evidence>
<dbReference type="KEGG" id="marq:MARGE09_P1039"/>
<organism evidence="2 3">
    <name type="scientific">Marinagarivorans cellulosilyticus</name>
    <dbReference type="NCBI Taxonomy" id="2721545"/>
    <lineage>
        <taxon>Bacteria</taxon>
        <taxon>Pseudomonadati</taxon>
        <taxon>Pseudomonadota</taxon>
        <taxon>Gammaproteobacteria</taxon>
        <taxon>Cellvibrionales</taxon>
        <taxon>Cellvibrionaceae</taxon>
        <taxon>Marinagarivorans</taxon>
    </lineage>
</organism>
<sequence length="316" mass="35414">MITIKRLIGPLGRLAVSATLLSAAPSFAETAMQCSQKLHSTLYGRSATAQELNIADPMSTVDAMMSNDEFIEKFSMYVNAHMNWLPGDGKRNNPVYMAMKFYIFKDNQEKPWKELFTGGYDLYDNGYNPRAENSGYFSDRNWKKVYKGNEEFGYKLRTAYLILNNQIGLNLEALTVNSTGGSGRNARQDPNNVCVACHFNSDFALDRIAQILPLVDRQSSDAQNLIEIAAPGPFNQQIYGQPVSNLKELTEVLASLDSFNTNACNIAFQFVFGREHRGADKALFEQCIEEFKNDGHITASVKHFVESDIFCKSEEG</sequence>
<keyword evidence="3" id="KW-1185">Reference proteome</keyword>
<accession>A0AAN1WFV5</accession>